<dbReference type="PROSITE" id="PS51746">
    <property type="entry name" value="PPM_2"/>
    <property type="match status" value="1"/>
</dbReference>
<evidence type="ECO:0000313" key="2">
    <source>
        <dbReference type="EMBL" id="OTG02470.1"/>
    </source>
</evidence>
<dbReference type="InterPro" id="IPR001932">
    <property type="entry name" value="PPM-type_phosphatase-like_dom"/>
</dbReference>
<dbReference type="InterPro" id="IPR012340">
    <property type="entry name" value="NA-bd_OB-fold"/>
</dbReference>
<dbReference type="SMART" id="SM00332">
    <property type="entry name" value="PP2Cc"/>
    <property type="match status" value="1"/>
</dbReference>
<feature type="domain" description="PPM-type phosphatase" evidence="1">
    <location>
        <begin position="35"/>
        <end position="321"/>
    </location>
</feature>
<evidence type="ECO:0000259" key="1">
    <source>
        <dbReference type="PROSITE" id="PS51746"/>
    </source>
</evidence>
<dbReference type="Pfam" id="PF00481">
    <property type="entry name" value="PP2C"/>
    <property type="match status" value="1"/>
</dbReference>
<name>A0A251SUG4_HELAN</name>
<dbReference type="Gene3D" id="2.40.50.140">
    <property type="entry name" value="Nucleic acid-binding proteins"/>
    <property type="match status" value="1"/>
</dbReference>
<dbReference type="InParanoid" id="A0A251SUG4"/>
<gene>
    <name evidence="2" type="ORF">HannXRQ_Chr13g0413411</name>
</gene>
<organism evidence="2 3">
    <name type="scientific">Helianthus annuus</name>
    <name type="common">Common sunflower</name>
    <dbReference type="NCBI Taxonomy" id="4232"/>
    <lineage>
        <taxon>Eukaryota</taxon>
        <taxon>Viridiplantae</taxon>
        <taxon>Streptophyta</taxon>
        <taxon>Embryophyta</taxon>
        <taxon>Tracheophyta</taxon>
        <taxon>Spermatophyta</taxon>
        <taxon>Magnoliopsida</taxon>
        <taxon>eudicotyledons</taxon>
        <taxon>Gunneridae</taxon>
        <taxon>Pentapetalae</taxon>
        <taxon>asterids</taxon>
        <taxon>campanulids</taxon>
        <taxon>Asterales</taxon>
        <taxon>Asteraceae</taxon>
        <taxon>Asteroideae</taxon>
        <taxon>Heliantheae alliance</taxon>
        <taxon>Heliantheae</taxon>
        <taxon>Helianthus</taxon>
    </lineage>
</organism>
<dbReference type="CDD" id="cd00143">
    <property type="entry name" value="PP2Cc"/>
    <property type="match status" value="1"/>
</dbReference>
<sequence length="321" mass="35165">MRVAVSCSVYIKSNTVVESTTRSFCPTSIRSGGRSCGHWTAQIKRTPHIMIDDLSKHLGDAYKWGLASSFYALFDGHNGSEAASYVKEHAMRLFFEDSDLPQAAPTGASDADDLFLKQVEGSHNKAFLQADLSLADECSVSDYCGTIALTVLIMGIHIIIANAGDSRAVLCRNGSATQITDDHRGSTCLQEKERCECLTAIPGLSDLIDFLCRSYSPSLQQPVVAGSTCDAMSGNNTVAGYSEKWTTLEAILNDGRRNRQHTSAEFTCHVQLKRIRNNQEWFRLTCGGGGCMKGVVREDNNMWCDGCENPVLFPRVRTRGV</sequence>
<dbReference type="GO" id="GO:0007165">
    <property type="term" value="P:signal transduction"/>
    <property type="evidence" value="ECO:0000318"/>
    <property type="project" value="GO_Central"/>
</dbReference>
<keyword evidence="3" id="KW-1185">Reference proteome</keyword>
<protein>
    <submittedName>
        <fullName evidence="2">Putative PPM-type phosphatase domain, Protein phosphatase 2C family</fullName>
    </submittedName>
</protein>
<dbReference type="GO" id="GO:0004722">
    <property type="term" value="F:protein serine/threonine phosphatase activity"/>
    <property type="evidence" value="ECO:0000318"/>
    <property type="project" value="GO_Central"/>
</dbReference>
<proteinExistence type="predicted"/>
<dbReference type="AlphaFoldDB" id="A0A251SUG4"/>
<dbReference type="Proteomes" id="UP000215914">
    <property type="component" value="Chromosome 13"/>
</dbReference>
<accession>A0A251SUG4</accession>
<dbReference type="PANTHER" id="PTHR13832">
    <property type="entry name" value="PROTEIN PHOSPHATASE 2C"/>
    <property type="match status" value="1"/>
</dbReference>
<dbReference type="InterPro" id="IPR036457">
    <property type="entry name" value="PPM-type-like_dom_sf"/>
</dbReference>
<dbReference type="EMBL" id="CM007902">
    <property type="protein sequence ID" value="OTG02470.1"/>
    <property type="molecule type" value="Genomic_DNA"/>
</dbReference>
<dbReference type="InterPro" id="IPR015655">
    <property type="entry name" value="PP2C"/>
</dbReference>
<reference evidence="3" key="1">
    <citation type="journal article" date="2017" name="Nature">
        <title>The sunflower genome provides insights into oil metabolism, flowering and Asterid evolution.</title>
        <authorList>
            <person name="Badouin H."/>
            <person name="Gouzy J."/>
            <person name="Grassa C.J."/>
            <person name="Murat F."/>
            <person name="Staton S.E."/>
            <person name="Cottret L."/>
            <person name="Lelandais-Briere C."/>
            <person name="Owens G.L."/>
            <person name="Carrere S."/>
            <person name="Mayjonade B."/>
            <person name="Legrand L."/>
            <person name="Gill N."/>
            <person name="Kane N.C."/>
            <person name="Bowers J.E."/>
            <person name="Hubner S."/>
            <person name="Bellec A."/>
            <person name="Berard A."/>
            <person name="Berges H."/>
            <person name="Blanchet N."/>
            <person name="Boniface M.C."/>
            <person name="Brunel D."/>
            <person name="Catrice O."/>
            <person name="Chaidir N."/>
            <person name="Claudel C."/>
            <person name="Donnadieu C."/>
            <person name="Faraut T."/>
            <person name="Fievet G."/>
            <person name="Helmstetter N."/>
            <person name="King M."/>
            <person name="Knapp S.J."/>
            <person name="Lai Z."/>
            <person name="Le Paslier M.C."/>
            <person name="Lippi Y."/>
            <person name="Lorenzon L."/>
            <person name="Mandel J.R."/>
            <person name="Marage G."/>
            <person name="Marchand G."/>
            <person name="Marquand E."/>
            <person name="Bret-Mestries E."/>
            <person name="Morien E."/>
            <person name="Nambeesan S."/>
            <person name="Nguyen T."/>
            <person name="Pegot-Espagnet P."/>
            <person name="Pouilly N."/>
            <person name="Raftis F."/>
            <person name="Sallet E."/>
            <person name="Schiex T."/>
            <person name="Thomas J."/>
            <person name="Vandecasteele C."/>
            <person name="Vares D."/>
            <person name="Vear F."/>
            <person name="Vautrin S."/>
            <person name="Crespi M."/>
            <person name="Mangin B."/>
            <person name="Burke J.M."/>
            <person name="Salse J."/>
            <person name="Munos S."/>
            <person name="Vincourt P."/>
            <person name="Rieseberg L.H."/>
            <person name="Langlade N.B."/>
        </authorList>
    </citation>
    <scope>NUCLEOTIDE SEQUENCE [LARGE SCALE GENOMIC DNA]</scope>
    <source>
        <strain evidence="3">cv. SF193</strain>
    </source>
</reference>
<dbReference type="Gene3D" id="3.60.40.10">
    <property type="entry name" value="PPM-type phosphatase domain"/>
    <property type="match status" value="1"/>
</dbReference>
<dbReference type="SUPFAM" id="SSF81606">
    <property type="entry name" value="PP2C-like"/>
    <property type="match status" value="1"/>
</dbReference>
<dbReference type="PANTHER" id="PTHR13832:SF620">
    <property type="entry name" value="PROTEIN PHOSPHATASE 2C 13-RELATED"/>
    <property type="match status" value="1"/>
</dbReference>
<evidence type="ECO:0000313" key="3">
    <source>
        <dbReference type="Proteomes" id="UP000215914"/>
    </source>
</evidence>